<dbReference type="InterPro" id="IPR050445">
    <property type="entry name" value="Bact_polysacc_biosynth/exp"/>
</dbReference>
<evidence type="ECO:0000256" key="1">
    <source>
        <dbReference type="ARBA" id="ARBA00022741"/>
    </source>
</evidence>
<dbReference type="PANTHER" id="PTHR32309">
    <property type="entry name" value="TYROSINE-PROTEIN KINASE"/>
    <property type="match status" value="1"/>
</dbReference>
<comment type="caution">
    <text evidence="3">The sequence shown here is derived from an EMBL/GenBank/DDBJ whole genome shotgun (WGS) entry which is preliminary data.</text>
</comment>
<dbReference type="EMBL" id="JAHDYS010000003">
    <property type="protein sequence ID" value="MBT1070862.1"/>
    <property type="molecule type" value="Genomic_DNA"/>
</dbReference>
<dbReference type="SUPFAM" id="SSF52540">
    <property type="entry name" value="P-loop containing nucleoside triphosphate hydrolases"/>
    <property type="match status" value="1"/>
</dbReference>
<dbReference type="InterPro" id="IPR027417">
    <property type="entry name" value="P-loop_NTPase"/>
</dbReference>
<evidence type="ECO:0000256" key="2">
    <source>
        <dbReference type="ARBA" id="ARBA00022840"/>
    </source>
</evidence>
<name>A0ABS5U5C9_9BACT</name>
<evidence type="ECO:0000313" key="4">
    <source>
        <dbReference type="Proteomes" id="UP000784128"/>
    </source>
</evidence>
<keyword evidence="4" id="KW-1185">Reference proteome</keyword>
<dbReference type="InterPro" id="IPR005702">
    <property type="entry name" value="Wzc-like_C"/>
</dbReference>
<dbReference type="Gene3D" id="3.40.50.300">
    <property type="entry name" value="P-loop containing nucleotide triphosphate hydrolases"/>
    <property type="match status" value="1"/>
</dbReference>
<dbReference type="Pfam" id="PF10609">
    <property type="entry name" value="ParA"/>
    <property type="match status" value="1"/>
</dbReference>
<keyword evidence="2" id="KW-0067">ATP-binding</keyword>
<protein>
    <submittedName>
        <fullName evidence="3">XrtA-associated tyrosine autokinase</fullName>
    </submittedName>
</protein>
<dbReference type="CDD" id="cd05387">
    <property type="entry name" value="BY-kinase"/>
    <property type="match status" value="1"/>
</dbReference>
<dbReference type="Proteomes" id="UP000784128">
    <property type="component" value="Unassembled WGS sequence"/>
</dbReference>
<dbReference type="InterPro" id="IPR033756">
    <property type="entry name" value="YlxH/NBP35"/>
</dbReference>
<dbReference type="RefSeq" id="WP_214296580.1">
    <property type="nucleotide sequence ID" value="NZ_JAHDYS010000003.1"/>
</dbReference>
<evidence type="ECO:0000313" key="3">
    <source>
        <dbReference type="EMBL" id="MBT1070862.1"/>
    </source>
</evidence>
<dbReference type="PANTHER" id="PTHR32309:SF31">
    <property type="entry name" value="CAPSULAR EXOPOLYSACCHARIDE FAMILY"/>
    <property type="match status" value="1"/>
</dbReference>
<reference evidence="3 4" key="1">
    <citation type="submission" date="2021-05" db="EMBL/GenBank/DDBJ databases">
        <title>The draft genome of Geobacter chapellei DSM 13688.</title>
        <authorList>
            <person name="Xu Z."/>
            <person name="Masuda Y."/>
            <person name="Itoh H."/>
            <person name="Senoo K."/>
        </authorList>
    </citation>
    <scope>NUCLEOTIDE SEQUENCE [LARGE SCALE GENOMIC DNA]</scope>
    <source>
        <strain evidence="3 4">DSM 13688</strain>
    </source>
</reference>
<gene>
    <name evidence="3" type="ORF">KJB30_03625</name>
</gene>
<proteinExistence type="predicted"/>
<organism evidence="3 4">
    <name type="scientific">Pelotalea chapellei</name>
    <dbReference type="NCBI Taxonomy" id="44671"/>
    <lineage>
        <taxon>Bacteria</taxon>
        <taxon>Pseudomonadati</taxon>
        <taxon>Thermodesulfobacteriota</taxon>
        <taxon>Desulfuromonadia</taxon>
        <taxon>Geobacterales</taxon>
        <taxon>Geobacteraceae</taxon>
        <taxon>Pelotalea</taxon>
    </lineage>
</organism>
<accession>A0ABS5U5C9</accession>
<dbReference type="NCBIfam" id="TIGR01007">
    <property type="entry name" value="eps_fam"/>
    <property type="match status" value="1"/>
</dbReference>
<keyword evidence="1" id="KW-0547">Nucleotide-binding</keyword>
<sequence>MSRIEEALEKAEKLRNSMFPMADEKKKPHMQHVPPPVAGAALKVTNQLLVSAGDLNTPAAEEYRKLKSAIVRLTKSDSFSNMLMVTSSIGSEGKSITALNLALSMAQEFDHTVLLVDADLRKPSIHTYLGIENKVGLTECLLDGVDVKDAIIRTGIGKLSLLTAGREVRNPAEVFSSQRVKEFFLELKNRYPDRYIIIDTPPVLPFAETRSLSSVVDGVVLVVKEGEVSLKKISETMDCLKGTSLLGVVYNEAAKYHSDSHLYYRQSYANP</sequence>
<dbReference type="NCBIfam" id="TIGR03018">
    <property type="entry name" value="pepcterm_TyrKin"/>
    <property type="match status" value="1"/>
</dbReference>